<name>A0A941EAX6_9ACTN</name>
<feature type="domain" description="Transposase IS4 N-terminal" evidence="1">
    <location>
        <begin position="1"/>
        <end position="50"/>
    </location>
</feature>
<dbReference type="Proteomes" id="UP000676325">
    <property type="component" value="Unassembled WGS sequence"/>
</dbReference>
<dbReference type="Pfam" id="PF13006">
    <property type="entry name" value="Nterm_IS4"/>
    <property type="match status" value="1"/>
</dbReference>
<evidence type="ECO:0000313" key="2">
    <source>
        <dbReference type="EMBL" id="MBR7828196.1"/>
    </source>
</evidence>
<comment type="caution">
    <text evidence="2">The sequence shown here is derived from an EMBL/GenBank/DDBJ whole genome shotgun (WGS) entry which is preliminary data.</text>
</comment>
<keyword evidence="3" id="KW-1185">Reference proteome</keyword>
<evidence type="ECO:0000259" key="1">
    <source>
        <dbReference type="Pfam" id="PF13006"/>
    </source>
</evidence>
<gene>
    <name evidence="2" type="ORF">KDK95_17920</name>
</gene>
<reference evidence="2" key="1">
    <citation type="submission" date="2021-04" db="EMBL/GenBank/DDBJ databases">
        <title>Genome based classification of Actinospica acidithermotolerans sp. nov., an actinobacterium isolated from an Indonesian hot spring.</title>
        <authorList>
            <person name="Kusuma A.B."/>
            <person name="Putra K.E."/>
            <person name="Nafisah S."/>
            <person name="Loh J."/>
            <person name="Nouioui I."/>
            <person name="Goodfellow M."/>
        </authorList>
    </citation>
    <scope>NUCLEOTIDE SEQUENCE</scope>
    <source>
        <strain evidence="2">MGRD01-02</strain>
    </source>
</reference>
<dbReference type="EMBL" id="JAGSOH010000051">
    <property type="protein sequence ID" value="MBR7828196.1"/>
    <property type="molecule type" value="Genomic_DNA"/>
</dbReference>
<organism evidence="2 3">
    <name type="scientific">Actinospica acidithermotolerans</name>
    <dbReference type="NCBI Taxonomy" id="2828514"/>
    <lineage>
        <taxon>Bacteria</taxon>
        <taxon>Bacillati</taxon>
        <taxon>Actinomycetota</taxon>
        <taxon>Actinomycetes</taxon>
        <taxon>Catenulisporales</taxon>
        <taxon>Actinospicaceae</taxon>
        <taxon>Actinospica</taxon>
    </lineage>
</organism>
<accession>A0A941EAX6</accession>
<evidence type="ECO:0000313" key="3">
    <source>
        <dbReference type="Proteomes" id="UP000676325"/>
    </source>
</evidence>
<sequence>MTRITPFETVDAVLAECGAVQQRLRKLPARVTVYVLLAAALFQKRGYPDV</sequence>
<dbReference type="InterPro" id="IPR024473">
    <property type="entry name" value="Transposases_IS4_N"/>
</dbReference>
<protein>
    <submittedName>
        <fullName evidence="2">Transposase domain-containing protein</fullName>
    </submittedName>
</protein>
<dbReference type="AlphaFoldDB" id="A0A941EAX6"/>
<proteinExistence type="predicted"/>